<evidence type="ECO:0000256" key="1">
    <source>
        <dbReference type="SAM" id="MobiDB-lite"/>
    </source>
</evidence>
<evidence type="ECO:0000313" key="3">
    <source>
        <dbReference type="Proteomes" id="UP000187455"/>
    </source>
</evidence>
<comment type="caution">
    <text evidence="2">The sequence shown here is derived from an EMBL/GenBank/DDBJ whole genome shotgun (WGS) entry which is preliminary data.</text>
</comment>
<accession>A0A1R0GT97</accession>
<keyword evidence="3" id="KW-1185">Reference proteome</keyword>
<name>A0A1R0GT97_9FUNG</name>
<organism evidence="2 3">
    <name type="scientific">Smittium mucronatum</name>
    <dbReference type="NCBI Taxonomy" id="133383"/>
    <lineage>
        <taxon>Eukaryota</taxon>
        <taxon>Fungi</taxon>
        <taxon>Fungi incertae sedis</taxon>
        <taxon>Zoopagomycota</taxon>
        <taxon>Kickxellomycotina</taxon>
        <taxon>Harpellomycetes</taxon>
        <taxon>Harpellales</taxon>
        <taxon>Legeriomycetaceae</taxon>
        <taxon>Smittium</taxon>
    </lineage>
</organism>
<dbReference type="EMBL" id="LSSL01003807">
    <property type="protein sequence ID" value="OLY80068.1"/>
    <property type="molecule type" value="Genomic_DNA"/>
</dbReference>
<reference evidence="2 3" key="1">
    <citation type="journal article" date="2016" name="Mol. Biol. Evol.">
        <title>Genome-Wide Survey of Gut Fungi (Harpellales) Reveals the First Horizontally Transferred Ubiquitin Gene from a Mosquito Host.</title>
        <authorList>
            <person name="Wang Y."/>
            <person name="White M.M."/>
            <person name="Kvist S."/>
            <person name="Moncalvo J.M."/>
        </authorList>
    </citation>
    <scope>NUCLEOTIDE SEQUENCE [LARGE SCALE GENOMIC DNA]</scope>
    <source>
        <strain evidence="2 3">ALG-7-W6</strain>
    </source>
</reference>
<dbReference type="AlphaFoldDB" id="A0A1R0GT97"/>
<evidence type="ECO:0000313" key="2">
    <source>
        <dbReference type="EMBL" id="OLY80068.1"/>
    </source>
</evidence>
<dbReference type="Proteomes" id="UP000187455">
    <property type="component" value="Unassembled WGS sequence"/>
</dbReference>
<feature type="region of interest" description="Disordered" evidence="1">
    <location>
        <begin position="1"/>
        <end position="22"/>
    </location>
</feature>
<sequence length="66" mass="7418">MPNNKASGVNGIPNEDNMGNWIHSLNNVDQHSVTDPQKFKPSIPKKLPQYLTYTDVCKNISESFSQ</sequence>
<gene>
    <name evidence="2" type="ORF">AYI68_g5845</name>
</gene>
<proteinExistence type="predicted"/>
<protein>
    <submittedName>
        <fullName evidence="2">Uncharacterized protein</fullName>
    </submittedName>
</protein>